<feature type="signal peptide" evidence="7">
    <location>
        <begin position="1"/>
        <end position="17"/>
    </location>
</feature>
<evidence type="ECO:0000256" key="5">
    <source>
        <dbReference type="ARBA" id="ARBA00023277"/>
    </source>
</evidence>
<evidence type="ECO:0000259" key="8">
    <source>
        <dbReference type="PROSITE" id="PS51677"/>
    </source>
</evidence>
<keyword evidence="6" id="KW-0170">Cobalt</keyword>
<dbReference type="SUPFAM" id="SSF88713">
    <property type="entry name" value="Glycoside hydrolase/deacetylase"/>
    <property type="match status" value="1"/>
</dbReference>
<dbReference type="STRING" id="1116229.S3CT86"/>
<keyword evidence="10" id="KW-1185">Reference proteome</keyword>
<evidence type="ECO:0000313" key="9">
    <source>
        <dbReference type="EMBL" id="EPE28850.1"/>
    </source>
</evidence>
<dbReference type="OrthoDB" id="2125469at2759"/>
<protein>
    <submittedName>
        <fullName evidence="9">Glycoside hydrolase/deacetylase</fullName>
    </submittedName>
</protein>
<keyword evidence="4 9" id="KW-0378">Hydrolase</keyword>
<dbReference type="EMBL" id="KE145367">
    <property type="protein sequence ID" value="EPE28850.1"/>
    <property type="molecule type" value="Genomic_DNA"/>
</dbReference>
<gene>
    <name evidence="9" type="ORF">GLAREA_00008</name>
</gene>
<dbReference type="PANTHER" id="PTHR46471">
    <property type="entry name" value="CHITIN DEACETYLASE"/>
    <property type="match status" value="1"/>
</dbReference>
<name>S3CT86_GLAL2</name>
<proteinExistence type="predicted"/>
<dbReference type="PROSITE" id="PS51677">
    <property type="entry name" value="NODB"/>
    <property type="match status" value="1"/>
</dbReference>
<dbReference type="GO" id="GO:0005975">
    <property type="term" value="P:carbohydrate metabolic process"/>
    <property type="evidence" value="ECO:0007669"/>
    <property type="project" value="InterPro"/>
</dbReference>
<dbReference type="RefSeq" id="XP_008082959.1">
    <property type="nucleotide sequence ID" value="XM_008084768.1"/>
</dbReference>
<dbReference type="Proteomes" id="UP000016922">
    <property type="component" value="Unassembled WGS sequence"/>
</dbReference>
<dbReference type="Pfam" id="PF01522">
    <property type="entry name" value="Polysacc_deac_1"/>
    <property type="match status" value="1"/>
</dbReference>
<feature type="domain" description="NodB homology" evidence="8">
    <location>
        <begin position="41"/>
        <end position="221"/>
    </location>
</feature>
<dbReference type="Gene3D" id="3.20.20.370">
    <property type="entry name" value="Glycoside hydrolase/deacetylase"/>
    <property type="match status" value="1"/>
</dbReference>
<evidence type="ECO:0000256" key="3">
    <source>
        <dbReference type="ARBA" id="ARBA00022729"/>
    </source>
</evidence>
<dbReference type="KEGG" id="glz:GLAREA_00008"/>
<dbReference type="eggNOG" id="ENOG502S2CW">
    <property type="taxonomic scope" value="Eukaryota"/>
</dbReference>
<sequence>MHSLISLFVLALPLTSAHPQGLTERDGPAAGNIISSCVAPNTIALTFDDGPWQYEKDIVATLNAAGVKGTFFVTGTLYNCIYSQAAQLNATFNAGHQIGSHTWSHADLSTKSAADVKLEMTKLETAFANILGVKPTYMRPPNGNSGGQAVSVLKSLGYRIVKWDIDSGDWNKQTPASSLQKFTSSGAGSHIPLMHETIPTTSTTLLPSVIKWAKGKGLNMVTVAECLGDPNGAYTTPVAKTGAKTC</sequence>
<reference evidence="9 10" key="1">
    <citation type="journal article" date="2013" name="BMC Genomics">
        <title>Genomics-driven discovery of the pneumocandin biosynthetic gene cluster in the fungus Glarea lozoyensis.</title>
        <authorList>
            <person name="Chen L."/>
            <person name="Yue Q."/>
            <person name="Zhang X."/>
            <person name="Xiang M."/>
            <person name="Wang C."/>
            <person name="Li S."/>
            <person name="Che Y."/>
            <person name="Ortiz-Lopez F.J."/>
            <person name="Bills G.F."/>
            <person name="Liu X."/>
            <person name="An Z."/>
        </authorList>
    </citation>
    <scope>NUCLEOTIDE SEQUENCE [LARGE SCALE GENOMIC DNA]</scope>
    <source>
        <strain evidence="10">ATCC 20868 / MF5171</strain>
    </source>
</reference>
<keyword evidence="5" id="KW-0119">Carbohydrate metabolism</keyword>
<evidence type="ECO:0000256" key="7">
    <source>
        <dbReference type="SAM" id="SignalP"/>
    </source>
</evidence>
<dbReference type="HOGENOM" id="CLU_021264_11_1_1"/>
<keyword evidence="3 7" id="KW-0732">Signal</keyword>
<keyword evidence="2" id="KW-0479">Metal-binding</keyword>
<dbReference type="CDD" id="cd10951">
    <property type="entry name" value="CE4_ClCDA_like"/>
    <property type="match status" value="1"/>
</dbReference>
<dbReference type="InterPro" id="IPR011330">
    <property type="entry name" value="Glyco_hydro/deAcase_b/a-brl"/>
</dbReference>
<evidence type="ECO:0000256" key="1">
    <source>
        <dbReference type="ARBA" id="ARBA00001941"/>
    </source>
</evidence>
<organism evidence="9 10">
    <name type="scientific">Glarea lozoyensis (strain ATCC 20868 / MF5171)</name>
    <dbReference type="NCBI Taxonomy" id="1116229"/>
    <lineage>
        <taxon>Eukaryota</taxon>
        <taxon>Fungi</taxon>
        <taxon>Dikarya</taxon>
        <taxon>Ascomycota</taxon>
        <taxon>Pezizomycotina</taxon>
        <taxon>Leotiomycetes</taxon>
        <taxon>Helotiales</taxon>
        <taxon>Helotiaceae</taxon>
        <taxon>Glarea</taxon>
    </lineage>
</organism>
<accession>S3CT86</accession>
<evidence type="ECO:0000256" key="4">
    <source>
        <dbReference type="ARBA" id="ARBA00022801"/>
    </source>
</evidence>
<dbReference type="InterPro" id="IPR002509">
    <property type="entry name" value="NODB_dom"/>
</dbReference>
<dbReference type="GO" id="GO:0046872">
    <property type="term" value="F:metal ion binding"/>
    <property type="evidence" value="ECO:0007669"/>
    <property type="project" value="UniProtKB-KW"/>
</dbReference>
<dbReference type="OMA" id="TGDWNNQ"/>
<evidence type="ECO:0000313" key="10">
    <source>
        <dbReference type="Proteomes" id="UP000016922"/>
    </source>
</evidence>
<dbReference type="GO" id="GO:0016810">
    <property type="term" value="F:hydrolase activity, acting on carbon-nitrogen (but not peptide) bonds"/>
    <property type="evidence" value="ECO:0007669"/>
    <property type="project" value="InterPro"/>
</dbReference>
<feature type="chain" id="PRO_5004507628" evidence="7">
    <location>
        <begin position="18"/>
        <end position="246"/>
    </location>
</feature>
<comment type="cofactor">
    <cofactor evidence="1">
        <name>Co(2+)</name>
        <dbReference type="ChEBI" id="CHEBI:48828"/>
    </cofactor>
</comment>
<evidence type="ECO:0000256" key="6">
    <source>
        <dbReference type="ARBA" id="ARBA00023285"/>
    </source>
</evidence>
<evidence type="ECO:0000256" key="2">
    <source>
        <dbReference type="ARBA" id="ARBA00022723"/>
    </source>
</evidence>
<dbReference type="PANTHER" id="PTHR46471:SF9">
    <property type="entry name" value="CHITIN DEACETYLASE"/>
    <property type="match status" value="1"/>
</dbReference>
<dbReference type="AlphaFoldDB" id="S3CT86"/>
<dbReference type="GeneID" id="19459068"/>